<feature type="domain" description="IF rod" evidence="7">
    <location>
        <begin position="81"/>
        <end position="389"/>
    </location>
</feature>
<dbReference type="InterPro" id="IPR039008">
    <property type="entry name" value="IF_rod_dom"/>
</dbReference>
<dbReference type="GO" id="GO:0045109">
    <property type="term" value="P:intermediate filament organization"/>
    <property type="evidence" value="ECO:0007669"/>
    <property type="project" value="TreeGrafter"/>
</dbReference>
<dbReference type="PANTHER" id="PTHR45652:SF21">
    <property type="entry name" value="ZINC FINGER CCCH DOMAIN-CONTAINING PROTEIN 13-LIKE ISOFORM X1"/>
    <property type="match status" value="1"/>
</dbReference>
<keyword evidence="9" id="KW-1185">Reference proteome</keyword>
<dbReference type="Pfam" id="PF00038">
    <property type="entry name" value="Filament"/>
    <property type="match status" value="1"/>
</dbReference>
<dbReference type="InterPro" id="IPR018039">
    <property type="entry name" value="IF_conserved"/>
</dbReference>
<organism evidence="8 9">
    <name type="scientific">Chiloscyllium punctatum</name>
    <name type="common">Brownbanded bambooshark</name>
    <name type="synonym">Hemiscyllium punctatum</name>
    <dbReference type="NCBI Taxonomy" id="137246"/>
    <lineage>
        <taxon>Eukaryota</taxon>
        <taxon>Metazoa</taxon>
        <taxon>Chordata</taxon>
        <taxon>Craniata</taxon>
        <taxon>Vertebrata</taxon>
        <taxon>Chondrichthyes</taxon>
        <taxon>Elasmobranchii</taxon>
        <taxon>Galeomorphii</taxon>
        <taxon>Galeoidea</taxon>
        <taxon>Orectolobiformes</taxon>
        <taxon>Hemiscylliidae</taxon>
        <taxon>Chiloscyllium</taxon>
    </lineage>
</organism>
<dbReference type="OMA" id="SHRNADI"/>
<evidence type="ECO:0000256" key="5">
    <source>
        <dbReference type="SAM" id="Coils"/>
    </source>
</evidence>
<dbReference type="SUPFAM" id="SSF64593">
    <property type="entry name" value="Intermediate filament protein, coiled coil region"/>
    <property type="match status" value="2"/>
</dbReference>
<evidence type="ECO:0000256" key="6">
    <source>
        <dbReference type="SAM" id="MobiDB-lite"/>
    </source>
</evidence>
<gene>
    <name evidence="8" type="ORF">chiPu_0000151</name>
</gene>
<dbReference type="STRING" id="137246.A0A401RS73"/>
<dbReference type="GO" id="GO:0005200">
    <property type="term" value="F:structural constituent of cytoskeleton"/>
    <property type="evidence" value="ECO:0007669"/>
    <property type="project" value="TreeGrafter"/>
</dbReference>
<sequence>MNYLSNSPSSFRRLTIRSKSGSQSAPVRRSFTRTVTYSSPTTASGWLNKSAPSKMPEEGDQLDFSLLDAISDEFKVTRTDEKEKLIDLNNRFVSYIEKVRSMEQQNKILQAELQELKGKGSSKIGSVFEQELKKLRQEVDQISKEKARIEVERDNLLDDVHKLKAKLRNEIQQREDAENTLSDFREDVDEATLACVDLQRKIDALQDEIAFLKKLHEEEIHDLESQGQNQHTRIEMDVARPDLSSALHEARSQFDKLAARNITETEEWYKSKVSGLTQNIARSNEALRQAKQEASDYRREAQALKCEVEALKSSKDFLERQKNEMEDQFNKETAKFQETILQLEDEIQNMTEQMTHRLSEYQDLLKVKMALDAEITTYRKLLESEENRYSMTAPPSPLHLQGVELERSKPPEIQSPKRTLSMKTIEMKDGEVLSETSQEFELQISDAHTEVNQD</sequence>
<proteinExistence type="inferred from homology"/>
<dbReference type="EMBL" id="BEZZ01000002">
    <property type="protein sequence ID" value="GCC20982.1"/>
    <property type="molecule type" value="Genomic_DNA"/>
</dbReference>
<protein>
    <recommendedName>
        <fullName evidence="7">IF rod domain-containing protein</fullName>
    </recommendedName>
</protein>
<dbReference type="OrthoDB" id="2441647at2759"/>
<comment type="similarity">
    <text evidence="3 4">Belongs to the intermediate filament family.</text>
</comment>
<evidence type="ECO:0000256" key="4">
    <source>
        <dbReference type="RuleBase" id="RU000685"/>
    </source>
</evidence>
<evidence type="ECO:0000313" key="8">
    <source>
        <dbReference type="EMBL" id="GCC20982.1"/>
    </source>
</evidence>
<evidence type="ECO:0000313" key="9">
    <source>
        <dbReference type="Proteomes" id="UP000287033"/>
    </source>
</evidence>
<evidence type="ECO:0000256" key="2">
    <source>
        <dbReference type="ARBA" id="ARBA00023054"/>
    </source>
</evidence>
<comment type="caution">
    <text evidence="8">The sequence shown here is derived from an EMBL/GenBank/DDBJ whole genome shotgun (WGS) entry which is preliminary data.</text>
</comment>
<dbReference type="Gene3D" id="1.20.5.170">
    <property type="match status" value="1"/>
</dbReference>
<dbReference type="FunFam" id="1.20.5.1160:FF:000001">
    <property type="entry name" value="Keratin type II"/>
    <property type="match status" value="1"/>
</dbReference>
<keyword evidence="2 5" id="KW-0175">Coiled coil</keyword>
<keyword evidence="1 4" id="KW-0403">Intermediate filament</keyword>
<dbReference type="Gene3D" id="1.20.5.500">
    <property type="entry name" value="Single helix bin"/>
    <property type="match status" value="1"/>
</dbReference>
<dbReference type="AlphaFoldDB" id="A0A401RS73"/>
<evidence type="ECO:0000256" key="1">
    <source>
        <dbReference type="ARBA" id="ARBA00022754"/>
    </source>
</evidence>
<dbReference type="SUPFAM" id="SSF90257">
    <property type="entry name" value="Myosin rod fragments"/>
    <property type="match status" value="1"/>
</dbReference>
<dbReference type="Pfam" id="PF04732">
    <property type="entry name" value="Filament_head"/>
    <property type="match status" value="1"/>
</dbReference>
<dbReference type="InterPro" id="IPR006821">
    <property type="entry name" value="Intermed_filament_DNA-bd"/>
</dbReference>
<reference evidence="8 9" key="1">
    <citation type="journal article" date="2018" name="Nat. Ecol. Evol.">
        <title>Shark genomes provide insights into elasmobranch evolution and the origin of vertebrates.</title>
        <authorList>
            <person name="Hara Y"/>
            <person name="Yamaguchi K"/>
            <person name="Onimaru K"/>
            <person name="Kadota M"/>
            <person name="Koyanagi M"/>
            <person name="Keeley SD"/>
            <person name="Tatsumi K"/>
            <person name="Tanaka K"/>
            <person name="Motone F"/>
            <person name="Kageyama Y"/>
            <person name="Nozu R"/>
            <person name="Adachi N"/>
            <person name="Nishimura O"/>
            <person name="Nakagawa R"/>
            <person name="Tanegashima C"/>
            <person name="Kiyatake I"/>
            <person name="Matsumoto R"/>
            <person name="Murakumo K"/>
            <person name="Nishida K"/>
            <person name="Terakita A"/>
            <person name="Kuratani S"/>
            <person name="Sato K"/>
            <person name="Hyodo S Kuraku.S."/>
        </authorList>
    </citation>
    <scope>NUCLEOTIDE SEQUENCE [LARGE SCALE GENOMIC DNA]</scope>
</reference>
<name>A0A401RS73_CHIPU</name>
<evidence type="ECO:0000259" key="7">
    <source>
        <dbReference type="PROSITE" id="PS51842"/>
    </source>
</evidence>
<dbReference type="GO" id="GO:0005882">
    <property type="term" value="C:intermediate filament"/>
    <property type="evidence" value="ECO:0007669"/>
    <property type="project" value="UniProtKB-KW"/>
</dbReference>
<dbReference type="Proteomes" id="UP000287033">
    <property type="component" value="Unassembled WGS sequence"/>
</dbReference>
<feature type="coiled-coil region" evidence="5">
    <location>
        <begin position="273"/>
        <end position="388"/>
    </location>
</feature>
<feature type="coiled-coil region" evidence="5">
    <location>
        <begin position="99"/>
        <end position="222"/>
    </location>
</feature>
<dbReference type="InterPro" id="IPR050405">
    <property type="entry name" value="Intermediate_filament"/>
</dbReference>
<dbReference type="FunFam" id="1.20.5.500:FF:000001">
    <property type="entry name" value="Type II keratin 23"/>
    <property type="match status" value="1"/>
</dbReference>
<dbReference type="PANTHER" id="PTHR45652">
    <property type="entry name" value="GLIAL FIBRILLARY ACIDIC PROTEIN"/>
    <property type="match status" value="1"/>
</dbReference>
<dbReference type="Gene3D" id="1.20.5.1160">
    <property type="entry name" value="Vasodilator-stimulated phosphoprotein"/>
    <property type="match status" value="1"/>
</dbReference>
<accession>A0A401RS73</accession>
<dbReference type="PROSITE" id="PS00226">
    <property type="entry name" value="IF_ROD_1"/>
    <property type="match status" value="1"/>
</dbReference>
<dbReference type="GO" id="GO:0005737">
    <property type="term" value="C:cytoplasm"/>
    <property type="evidence" value="ECO:0007669"/>
    <property type="project" value="TreeGrafter"/>
</dbReference>
<feature type="region of interest" description="Disordered" evidence="6">
    <location>
        <begin position="434"/>
        <end position="454"/>
    </location>
</feature>
<dbReference type="SMART" id="SM01391">
    <property type="entry name" value="Filament"/>
    <property type="match status" value="1"/>
</dbReference>
<dbReference type="PROSITE" id="PS51842">
    <property type="entry name" value="IF_ROD_2"/>
    <property type="match status" value="1"/>
</dbReference>
<evidence type="ECO:0000256" key="3">
    <source>
        <dbReference type="ARBA" id="ARBA00061646"/>
    </source>
</evidence>